<dbReference type="EMBL" id="CACRTV010000082">
    <property type="protein sequence ID" value="VYU63432.1"/>
    <property type="molecule type" value="Genomic_DNA"/>
</dbReference>
<dbReference type="GO" id="GO:0008705">
    <property type="term" value="F:methionine synthase activity"/>
    <property type="evidence" value="ECO:0007669"/>
    <property type="project" value="InterPro"/>
</dbReference>
<reference evidence="1" key="1">
    <citation type="submission" date="2019-11" db="EMBL/GenBank/DDBJ databases">
        <authorList>
            <person name="Feng L."/>
        </authorList>
    </citation>
    <scope>NUCLEOTIDE SEQUENCE</scope>
    <source>
        <strain evidence="1">CParaputrificumLFYP93</strain>
    </source>
</reference>
<accession>A0A6N3GGI6</accession>
<organism evidence="1">
    <name type="scientific">Clostridium paraputrificum</name>
    <dbReference type="NCBI Taxonomy" id="29363"/>
    <lineage>
        <taxon>Bacteria</taxon>
        <taxon>Bacillati</taxon>
        <taxon>Bacillota</taxon>
        <taxon>Clostridia</taxon>
        <taxon>Eubacteriales</taxon>
        <taxon>Clostridiaceae</taxon>
        <taxon>Clostridium</taxon>
    </lineage>
</organism>
<dbReference type="Gene3D" id="3.40.109.40">
    <property type="match status" value="1"/>
</dbReference>
<dbReference type="InterPro" id="IPR017342">
    <property type="entry name" value="S-AdoMet-dep_Met_synth_prd"/>
</dbReference>
<dbReference type="PIRSF" id="PIRSF037984">
    <property type="entry name" value="Met_synth_TM0269_prd"/>
    <property type="match status" value="1"/>
</dbReference>
<dbReference type="SUPFAM" id="SSF56507">
    <property type="entry name" value="Methionine synthase activation domain-like"/>
    <property type="match status" value="1"/>
</dbReference>
<name>A0A6N3GGI6_9CLOT</name>
<proteinExistence type="predicted"/>
<evidence type="ECO:0000313" key="1">
    <source>
        <dbReference type="EMBL" id="VYU63432.1"/>
    </source>
</evidence>
<dbReference type="InterPro" id="IPR037010">
    <property type="entry name" value="VitB12-dep_Met_synth_activ_sf"/>
</dbReference>
<sequence length="231" mass="25652">MFMENKIGKLEIPKDEVLRYLGYRSQTIDEKLDELINLTIEESKTLITPRFITSRCKVSLVENGVKLLGTTILLTGNDIKEHLKDSKECVLMGVTIGGNIEKRINLYGKTNLTKSLILDSCATTAVEEICDKLEDYIKGEAIGNGESITFRYSPGYGDLSLDVQKDIINTLKAEKTIGLTVSAHNLLIPRKSVTAIIGLIPKDKEVPKKCCEVCKNYENCSFRKEGIVCGS</sequence>
<dbReference type="AlphaFoldDB" id="A0A6N3GGI6"/>
<gene>
    <name evidence="1" type="ORF">CPLFYP93_03077</name>
</gene>
<protein>
    <submittedName>
        <fullName evidence="1">Vitamin B12 dependent methionine synthase, activation domain</fullName>
    </submittedName>
</protein>